<evidence type="ECO:0000313" key="2">
    <source>
        <dbReference type="EMBL" id="MPM34728.1"/>
    </source>
</evidence>
<organism evidence="2">
    <name type="scientific">bioreactor metagenome</name>
    <dbReference type="NCBI Taxonomy" id="1076179"/>
    <lineage>
        <taxon>unclassified sequences</taxon>
        <taxon>metagenomes</taxon>
        <taxon>ecological metagenomes</taxon>
    </lineage>
</organism>
<name>A0A644Z377_9ZZZZ</name>
<proteinExistence type="predicted"/>
<evidence type="ECO:0000256" key="1">
    <source>
        <dbReference type="SAM" id="MobiDB-lite"/>
    </source>
</evidence>
<dbReference type="AlphaFoldDB" id="A0A644Z377"/>
<accession>A0A644Z377</accession>
<gene>
    <name evidence="2" type="ORF">SDC9_81315</name>
</gene>
<comment type="caution">
    <text evidence="2">The sequence shown here is derived from an EMBL/GenBank/DDBJ whole genome shotgun (WGS) entry which is preliminary data.</text>
</comment>
<dbReference type="EMBL" id="VSSQ01007062">
    <property type="protein sequence ID" value="MPM34728.1"/>
    <property type="molecule type" value="Genomic_DNA"/>
</dbReference>
<protein>
    <submittedName>
        <fullName evidence="2">Uncharacterized protein</fullName>
    </submittedName>
</protein>
<feature type="region of interest" description="Disordered" evidence="1">
    <location>
        <begin position="567"/>
        <end position="596"/>
    </location>
</feature>
<sequence>MILKEAPGRNFFQNIGRNLIKKLVFHLVFQIFFHPFVIARNRQAACVFEHRVGLPDQIEIIVFSGPETQFAPVVFARTEGIGAKSELEAPLFRGFQLDRFIDQFHGQPFPVGAHPVLFEFPDRGIGLGQIETDPPVDIAKHDIVVKAVAFPYLVPLQIDRSDLGPAAVGPIHEIDRFERQRHLERPQCSSLRGRDFQCIADKSQIIDRRPPMRLESRRRALGFSCGQTRLDLKIPVGSRRQRFAVDSDFERAAQQVFASGGNLAQQQSGCEGQFAVPVRNLILALRPKRRPGFGRGHGRLLDSKVVGPFGMVEHAECHRFRRQLAPVFQRKNGFQHVDAVGKLFEIELRLCFRHRGIESFDHAAILIPYGKTPDGHVIRREIAGQSGSHGHGALRRIGFRPHIKFVAARFQPDMIEPDELFRLPVAHVQPDIDEGAIFRRGETVEQFLPLAAGRTEMKTRLADRLALGVLVEENQYAVALKFETVSRLIPGLEHIVGIGLDLDVVNVQRILHGRVVATGLEKSLADLGLAPFVDHLAAGTGHEVIEDQVTVKTPILKTGFKGFQIDPFGHPVHNRRHPKMVDPGAFRRRHPGKAKHDMSIDRTFGNGELKLAVKPTGRTFRQLEIYTRRGLAALGRIESHQNQKGVADQTGRGLVIKRHGEFIARLAGDVVTVKILQRLAVAGNFERTAFETALRIDGGSAKYFPDRRFLIEAFQQCIGAGPPGAQHRQNRQHPFFLHSRTPHA</sequence>
<reference evidence="2" key="1">
    <citation type="submission" date="2019-08" db="EMBL/GenBank/DDBJ databases">
        <authorList>
            <person name="Kucharzyk K."/>
            <person name="Murdoch R.W."/>
            <person name="Higgins S."/>
            <person name="Loffler F."/>
        </authorList>
    </citation>
    <scope>NUCLEOTIDE SEQUENCE</scope>
</reference>